<dbReference type="Pfam" id="PF00216">
    <property type="entry name" value="Bac_DNA_binding"/>
    <property type="match status" value="1"/>
</dbReference>
<dbReference type="GO" id="GO:0003677">
    <property type="term" value="F:DNA binding"/>
    <property type="evidence" value="ECO:0007669"/>
    <property type="project" value="UniProtKB-KW"/>
</dbReference>
<dbReference type="InterPro" id="IPR010992">
    <property type="entry name" value="IHF-like_DNA-bd_dom_sf"/>
</dbReference>
<dbReference type="Gene3D" id="4.10.520.10">
    <property type="entry name" value="IHF-like DNA-binding proteins"/>
    <property type="match status" value="1"/>
</dbReference>
<evidence type="ECO:0008006" key="5">
    <source>
        <dbReference type="Google" id="ProtNLM"/>
    </source>
</evidence>
<dbReference type="EMBL" id="CAJPVJ010008378">
    <property type="protein sequence ID" value="CAG2171884.1"/>
    <property type="molecule type" value="Genomic_DNA"/>
</dbReference>
<dbReference type="PANTHER" id="PTHR33175:SF3">
    <property type="entry name" value="DNA-BINDING PROTEIN HU-BETA"/>
    <property type="match status" value="1"/>
</dbReference>
<name>A0A7R9QS36_9ACAR</name>
<evidence type="ECO:0000256" key="1">
    <source>
        <dbReference type="ARBA" id="ARBA00023125"/>
    </source>
</evidence>
<protein>
    <recommendedName>
        <fullName evidence="5">HU family DNA-binding protein</fullName>
    </recommendedName>
</protein>
<sequence>MNKSEFINHIAKEHSCSKVEAERVINMFTSSTISALASGKEIILMGVGHNPKTGKPLTIKAYTQAKFSVGTKLKVACNK</sequence>
<reference evidence="3" key="1">
    <citation type="submission" date="2020-11" db="EMBL/GenBank/DDBJ databases">
        <authorList>
            <person name="Tran Van P."/>
        </authorList>
    </citation>
    <scope>NUCLEOTIDE SEQUENCE</scope>
</reference>
<dbReference type="EMBL" id="OC923203">
    <property type="protein sequence ID" value="CAD7654697.1"/>
    <property type="molecule type" value="Genomic_DNA"/>
</dbReference>
<comment type="similarity">
    <text evidence="2">Belongs to the bacterial histone-like protein family.</text>
</comment>
<evidence type="ECO:0000313" key="3">
    <source>
        <dbReference type="EMBL" id="CAD7654697.1"/>
    </source>
</evidence>
<keyword evidence="4" id="KW-1185">Reference proteome</keyword>
<dbReference type="SUPFAM" id="SSF47729">
    <property type="entry name" value="IHF-like DNA-binding proteins"/>
    <property type="match status" value="1"/>
</dbReference>
<proteinExistence type="inferred from homology"/>
<dbReference type="SMART" id="SM00411">
    <property type="entry name" value="BHL"/>
    <property type="match status" value="1"/>
</dbReference>
<dbReference type="InterPro" id="IPR000119">
    <property type="entry name" value="Hist_DNA-bd"/>
</dbReference>
<dbReference type="GO" id="GO:0030527">
    <property type="term" value="F:structural constituent of chromatin"/>
    <property type="evidence" value="ECO:0007669"/>
    <property type="project" value="InterPro"/>
</dbReference>
<keyword evidence="1" id="KW-0238">DNA-binding</keyword>
<dbReference type="Proteomes" id="UP000728032">
    <property type="component" value="Unassembled WGS sequence"/>
</dbReference>
<evidence type="ECO:0000256" key="2">
    <source>
        <dbReference type="RuleBase" id="RU003939"/>
    </source>
</evidence>
<organism evidence="3">
    <name type="scientific">Oppiella nova</name>
    <dbReference type="NCBI Taxonomy" id="334625"/>
    <lineage>
        <taxon>Eukaryota</taxon>
        <taxon>Metazoa</taxon>
        <taxon>Ecdysozoa</taxon>
        <taxon>Arthropoda</taxon>
        <taxon>Chelicerata</taxon>
        <taxon>Arachnida</taxon>
        <taxon>Acari</taxon>
        <taxon>Acariformes</taxon>
        <taxon>Sarcoptiformes</taxon>
        <taxon>Oribatida</taxon>
        <taxon>Brachypylina</taxon>
        <taxon>Oppioidea</taxon>
        <taxon>Oppiidae</taxon>
        <taxon>Oppiella</taxon>
    </lineage>
</organism>
<evidence type="ECO:0000313" key="4">
    <source>
        <dbReference type="Proteomes" id="UP000728032"/>
    </source>
</evidence>
<gene>
    <name evidence="3" type="ORF">ONB1V03_LOCUS11342</name>
</gene>
<dbReference type="PANTHER" id="PTHR33175">
    <property type="entry name" value="DNA-BINDING PROTEIN HU"/>
    <property type="match status" value="1"/>
</dbReference>
<accession>A0A7R9QS36</accession>
<dbReference type="AlphaFoldDB" id="A0A7R9QS36"/>
<dbReference type="GO" id="GO:0005829">
    <property type="term" value="C:cytosol"/>
    <property type="evidence" value="ECO:0007669"/>
    <property type="project" value="TreeGrafter"/>
</dbReference>